<sequence>QKGQGKDRYVDGTKQLADFAKFSRPSHNKSASKDKLTDILKTAVNLGFLILRSILLFRPAGLQVI</sequence>
<comment type="caution">
    <text evidence="1">The sequence shown here is derived from an EMBL/GenBank/DDBJ whole genome shotgun (WGS) entry which is preliminary data.</text>
</comment>
<proteinExistence type="predicted"/>
<organism evidence="1">
    <name type="scientific">marine sediment metagenome</name>
    <dbReference type="NCBI Taxonomy" id="412755"/>
    <lineage>
        <taxon>unclassified sequences</taxon>
        <taxon>metagenomes</taxon>
        <taxon>ecological metagenomes</taxon>
    </lineage>
</organism>
<accession>X1MR91</accession>
<dbReference type="AlphaFoldDB" id="X1MR91"/>
<reference evidence="1" key="1">
    <citation type="journal article" date="2014" name="Front. Microbiol.">
        <title>High frequency of phylogenetically diverse reductive dehalogenase-homologous genes in deep subseafloor sedimentary metagenomes.</title>
        <authorList>
            <person name="Kawai M."/>
            <person name="Futagami T."/>
            <person name="Toyoda A."/>
            <person name="Takaki Y."/>
            <person name="Nishi S."/>
            <person name="Hori S."/>
            <person name="Arai W."/>
            <person name="Tsubouchi T."/>
            <person name="Morono Y."/>
            <person name="Uchiyama I."/>
            <person name="Ito T."/>
            <person name="Fujiyama A."/>
            <person name="Inagaki F."/>
            <person name="Takami H."/>
        </authorList>
    </citation>
    <scope>NUCLEOTIDE SEQUENCE</scope>
    <source>
        <strain evidence="1">Expedition CK06-06</strain>
    </source>
</reference>
<protein>
    <submittedName>
        <fullName evidence="1">Uncharacterized protein</fullName>
    </submittedName>
</protein>
<gene>
    <name evidence="1" type="ORF">S06H3_29351</name>
</gene>
<name>X1MR91_9ZZZZ</name>
<dbReference type="EMBL" id="BARV01017191">
    <property type="protein sequence ID" value="GAI20531.1"/>
    <property type="molecule type" value="Genomic_DNA"/>
</dbReference>
<evidence type="ECO:0000313" key="1">
    <source>
        <dbReference type="EMBL" id="GAI20531.1"/>
    </source>
</evidence>
<feature type="non-terminal residue" evidence="1">
    <location>
        <position position="1"/>
    </location>
</feature>